<feature type="non-terminal residue" evidence="2">
    <location>
        <position position="1"/>
    </location>
</feature>
<accession>A0A383ESD9</accession>
<dbReference type="EMBL" id="UINC01228014">
    <property type="protein sequence ID" value="SVE59155.1"/>
    <property type="molecule type" value="Genomic_DNA"/>
</dbReference>
<proteinExistence type="predicted"/>
<evidence type="ECO:0000313" key="2">
    <source>
        <dbReference type="EMBL" id="SVE59155.1"/>
    </source>
</evidence>
<evidence type="ECO:0000256" key="1">
    <source>
        <dbReference type="SAM" id="MobiDB-lite"/>
    </source>
</evidence>
<name>A0A383ESD9_9ZZZZ</name>
<gene>
    <name evidence="2" type="ORF">METZ01_LOCUS512009</name>
</gene>
<organism evidence="2">
    <name type="scientific">marine metagenome</name>
    <dbReference type="NCBI Taxonomy" id="408172"/>
    <lineage>
        <taxon>unclassified sequences</taxon>
        <taxon>metagenomes</taxon>
        <taxon>ecological metagenomes</taxon>
    </lineage>
</organism>
<reference evidence="2" key="1">
    <citation type="submission" date="2018-05" db="EMBL/GenBank/DDBJ databases">
        <authorList>
            <person name="Lanie J.A."/>
            <person name="Ng W.-L."/>
            <person name="Kazmierczak K.M."/>
            <person name="Andrzejewski T.M."/>
            <person name="Davidsen T.M."/>
            <person name="Wayne K.J."/>
            <person name="Tettelin H."/>
            <person name="Glass J.I."/>
            <person name="Rusch D."/>
            <person name="Podicherti R."/>
            <person name="Tsui H.-C.T."/>
            <person name="Winkler M.E."/>
        </authorList>
    </citation>
    <scope>NUCLEOTIDE SEQUENCE</scope>
</reference>
<feature type="region of interest" description="Disordered" evidence="1">
    <location>
        <begin position="23"/>
        <end position="75"/>
    </location>
</feature>
<protein>
    <submittedName>
        <fullName evidence="2">Uncharacterized protein</fullName>
    </submittedName>
</protein>
<dbReference type="AlphaFoldDB" id="A0A383ESD9"/>
<sequence>EVTENVEEVKTDFQEATEPITDDIAVNGGKSSSSVIPTPVNPVFHSSSDDASSSLPKVADNETKVSQKPTPPRIF</sequence>